<dbReference type="AlphaFoldDB" id="A0A0C5BDY0"/>
<reference evidence="5 6" key="1">
    <citation type="submission" date="2015-04" db="EMBL/GenBank/DDBJ databases">
        <title>Draft genome sequence of Rathayibacter toxicus strain FH-142 (AKA 70134 or CS 32), a Western Australian isolate.</title>
        <authorList>
            <consortium name="Consortium for Microbial Forensics and Genomics (microFORGE)"/>
            <person name="Knight B.M."/>
            <person name="Roberts D.P."/>
            <person name="Lin D."/>
            <person name="Hari K."/>
            <person name="Fletcher J."/>
            <person name="Melcher U."/>
            <person name="Blagden T."/>
            <person name="Luster D.G."/>
            <person name="Sechler A.J."/>
            <person name="Schneider W.L."/>
            <person name="Winegar R.A."/>
        </authorList>
    </citation>
    <scope>NUCLEOTIDE SEQUENCE [LARGE SCALE GENOMIC DNA]</scope>
    <source>
        <strain evidence="5 6">FH142</strain>
    </source>
</reference>
<keyword evidence="1 2" id="KW-0808">Transferase</keyword>
<accession>A0A0C5BDY0</accession>
<organism evidence="5 6">
    <name type="scientific">Rathayibacter toxicus</name>
    <dbReference type="NCBI Taxonomy" id="145458"/>
    <lineage>
        <taxon>Bacteria</taxon>
        <taxon>Bacillati</taxon>
        <taxon>Actinomycetota</taxon>
        <taxon>Actinomycetes</taxon>
        <taxon>Micrococcales</taxon>
        <taxon>Microbacteriaceae</taxon>
        <taxon>Rathayibacter</taxon>
    </lineage>
</organism>
<dbReference type="PATRIC" id="fig|145458.7.peg.681"/>
<dbReference type="GO" id="GO:0042450">
    <property type="term" value="P:L-arginine biosynthetic process via ornithine"/>
    <property type="evidence" value="ECO:0007669"/>
    <property type="project" value="TreeGrafter"/>
</dbReference>
<keyword evidence="6" id="KW-1185">Reference proteome</keyword>
<feature type="domain" description="Aspartate/ornithine carbamoyltransferase carbamoyl-P binding" evidence="4">
    <location>
        <begin position="8"/>
        <end position="143"/>
    </location>
</feature>
<proteinExistence type="inferred from homology"/>
<sequence>MERPLINVVNLRELGPERAREIVQLGLKLKREPSELAGRLAGKGLLMIFEKPSTRTALSFQAAMGRMGGYSVVLDWDKSNFAISPIETEARYASSNTDIIVARLKRHSDLLVLASSSIVPVINGCDDRFHPTQALADFLTILETSGHLGGQTLCYVGVLNNVANSLIEGAMLFGVNLRLVTPIINEPSFDEELMSEALASGLVTSHESLHEGLQGAGYVYTDTWIDMENYHSPEYQVERENRLAVMRPFSLTSESLGDRPLYIMHDMPIHPGFEITMELVNHARSVIYRQAENRMHVEQALLLELIH</sequence>
<evidence type="ECO:0000256" key="2">
    <source>
        <dbReference type="RuleBase" id="RU003634"/>
    </source>
</evidence>
<dbReference type="PRINTS" id="PR00100">
    <property type="entry name" value="AOTCASE"/>
</dbReference>
<dbReference type="Gene3D" id="3.40.50.1370">
    <property type="entry name" value="Aspartate/ornithine carbamoyltransferase"/>
    <property type="match status" value="2"/>
</dbReference>
<dbReference type="InterPro" id="IPR006131">
    <property type="entry name" value="Asp_carbamoyltransf_Asp/Orn-bd"/>
</dbReference>
<dbReference type="PANTHER" id="PTHR45753:SF3">
    <property type="entry name" value="ORNITHINE TRANSCARBAMYLASE, MITOCHONDRIAL"/>
    <property type="match status" value="1"/>
</dbReference>
<evidence type="ECO:0000256" key="1">
    <source>
        <dbReference type="ARBA" id="ARBA00022679"/>
    </source>
</evidence>
<dbReference type="GO" id="GO:0019240">
    <property type="term" value="P:citrulline biosynthetic process"/>
    <property type="evidence" value="ECO:0007669"/>
    <property type="project" value="TreeGrafter"/>
</dbReference>
<feature type="domain" description="Aspartate/ornithine carbamoyltransferase Asp/Orn-binding" evidence="3">
    <location>
        <begin position="150"/>
        <end position="303"/>
    </location>
</feature>
<dbReference type="InterPro" id="IPR036901">
    <property type="entry name" value="Asp/Orn_carbamoylTrfase_sf"/>
</dbReference>
<dbReference type="SUPFAM" id="SSF53671">
    <property type="entry name" value="Aspartate/ornithine carbamoyltransferase"/>
    <property type="match status" value="1"/>
</dbReference>
<dbReference type="KEGG" id="rtx:TI83_02880"/>
<evidence type="ECO:0000259" key="3">
    <source>
        <dbReference type="Pfam" id="PF00185"/>
    </source>
</evidence>
<evidence type="ECO:0000313" key="6">
    <source>
        <dbReference type="Proteomes" id="UP000052979"/>
    </source>
</evidence>
<dbReference type="PANTHER" id="PTHR45753">
    <property type="entry name" value="ORNITHINE CARBAMOYLTRANSFERASE, MITOCHONDRIAL"/>
    <property type="match status" value="1"/>
</dbReference>
<dbReference type="EMBL" id="LBFI01000024">
    <property type="protein sequence ID" value="KKM46207.1"/>
    <property type="molecule type" value="Genomic_DNA"/>
</dbReference>
<dbReference type="EC" id="2.1.3.3" evidence="5"/>
<dbReference type="GO" id="GO:0004585">
    <property type="term" value="F:ornithine carbamoyltransferase activity"/>
    <property type="evidence" value="ECO:0007669"/>
    <property type="project" value="UniProtKB-EC"/>
</dbReference>
<dbReference type="Pfam" id="PF02729">
    <property type="entry name" value="OTCace_N"/>
    <property type="match status" value="1"/>
</dbReference>
<gene>
    <name evidence="5" type="ORF">VT73_03905</name>
</gene>
<dbReference type="PROSITE" id="PS00097">
    <property type="entry name" value="CARBAMOYLTRANSFERASE"/>
    <property type="match status" value="1"/>
</dbReference>
<name>A0A0C5BDY0_9MICO</name>
<dbReference type="STRING" id="145458.APU90_03590"/>
<comment type="caution">
    <text evidence="5">The sequence shown here is derived from an EMBL/GenBank/DDBJ whole genome shotgun (WGS) entry which is preliminary data.</text>
</comment>
<dbReference type="InterPro" id="IPR006130">
    <property type="entry name" value="Asp/Orn_carbamoylTrfase"/>
</dbReference>
<protein>
    <submittedName>
        <fullName evidence="5">Ornithine carbamoyltransferase</fullName>
        <ecNumber evidence="5">2.1.3.3</ecNumber>
    </submittedName>
</protein>
<dbReference type="Proteomes" id="UP000052979">
    <property type="component" value="Unassembled WGS sequence"/>
</dbReference>
<evidence type="ECO:0000313" key="5">
    <source>
        <dbReference type="EMBL" id="KKM46207.1"/>
    </source>
</evidence>
<dbReference type="PRINTS" id="PR00102">
    <property type="entry name" value="OTCASE"/>
</dbReference>
<comment type="similarity">
    <text evidence="2">Belongs to the aspartate/ornithine carbamoyltransferase superfamily.</text>
</comment>
<dbReference type="InterPro" id="IPR002292">
    <property type="entry name" value="Orn/put_carbamltrans"/>
</dbReference>
<dbReference type="InterPro" id="IPR006132">
    <property type="entry name" value="Asp/Orn_carbamoyltranf_P-bd"/>
</dbReference>
<dbReference type="eggNOG" id="COG0078">
    <property type="taxonomic scope" value="Bacteria"/>
</dbReference>
<dbReference type="Pfam" id="PF00185">
    <property type="entry name" value="OTCace"/>
    <property type="match status" value="1"/>
</dbReference>
<evidence type="ECO:0000259" key="4">
    <source>
        <dbReference type="Pfam" id="PF02729"/>
    </source>
</evidence>
<dbReference type="GO" id="GO:0016597">
    <property type="term" value="F:amino acid binding"/>
    <property type="evidence" value="ECO:0007669"/>
    <property type="project" value="InterPro"/>
</dbReference>